<keyword evidence="3 8" id="KW-0479">Metal-binding</keyword>
<dbReference type="SUPFAM" id="SSF56214">
    <property type="entry name" value="4'-phosphopantetheinyl transferase"/>
    <property type="match status" value="1"/>
</dbReference>
<sequence length="158" mass="16634">MLSAHQLQVSCADLFGAVSGGHAGKAPGLGVDLVHVPRIARALDTFGERFLRRLFTAVEARDAGSEPMLRVERLAARFAAKEAAIKAFGLAEVGVSWRDLEVERLPGGVPVLRVHGRAAEVLRSRGIAHWALSLSHDGDHAVAVVAIVQPAVSAPSAP</sequence>
<dbReference type="GO" id="GO:0005737">
    <property type="term" value="C:cytoplasm"/>
    <property type="evidence" value="ECO:0007669"/>
    <property type="project" value="UniProtKB-SubCell"/>
</dbReference>
<dbReference type="EC" id="2.7.8.7" evidence="8"/>
<dbReference type="Pfam" id="PF01648">
    <property type="entry name" value="ACPS"/>
    <property type="match status" value="1"/>
</dbReference>
<evidence type="ECO:0000256" key="6">
    <source>
        <dbReference type="ARBA" id="ARBA00023098"/>
    </source>
</evidence>
<comment type="function">
    <text evidence="8">Transfers the 4'-phosphopantetheine moiety from coenzyme A to a Ser of acyl-carrier-protein.</text>
</comment>
<protein>
    <recommendedName>
        <fullName evidence="8">Holo-[acyl-carrier-protein] synthase</fullName>
        <shortName evidence="8">Holo-ACP synthase</shortName>
        <ecNumber evidence="8">2.7.8.7</ecNumber>
    </recommendedName>
    <alternativeName>
        <fullName evidence="8">4'-phosphopantetheinyl transferase AcpS</fullName>
    </alternativeName>
</protein>
<reference evidence="10 11" key="1">
    <citation type="submission" date="2019-02" db="EMBL/GenBank/DDBJ databases">
        <title>Aquabacterium sp. strain KMB7.</title>
        <authorList>
            <person name="Chen W.-M."/>
        </authorList>
    </citation>
    <scope>NUCLEOTIDE SEQUENCE [LARGE SCALE GENOMIC DNA]</scope>
    <source>
        <strain evidence="10 11">KMB7</strain>
    </source>
</reference>
<organism evidence="10 11">
    <name type="scientific">Aquabacterium lacunae</name>
    <dbReference type="NCBI Taxonomy" id="2528630"/>
    <lineage>
        <taxon>Bacteria</taxon>
        <taxon>Pseudomonadati</taxon>
        <taxon>Pseudomonadota</taxon>
        <taxon>Betaproteobacteria</taxon>
        <taxon>Burkholderiales</taxon>
        <taxon>Aquabacterium</taxon>
    </lineage>
</organism>
<comment type="cofactor">
    <cofactor evidence="8">
        <name>Mg(2+)</name>
        <dbReference type="ChEBI" id="CHEBI:18420"/>
    </cofactor>
</comment>
<dbReference type="OrthoDB" id="517356at2"/>
<keyword evidence="8" id="KW-0963">Cytoplasm</keyword>
<evidence type="ECO:0000256" key="2">
    <source>
        <dbReference type="ARBA" id="ARBA00022679"/>
    </source>
</evidence>
<evidence type="ECO:0000256" key="4">
    <source>
        <dbReference type="ARBA" id="ARBA00022832"/>
    </source>
</evidence>
<comment type="similarity">
    <text evidence="8">Belongs to the P-Pant transferase superfamily. AcpS family.</text>
</comment>
<dbReference type="Proteomes" id="UP000292120">
    <property type="component" value="Unassembled WGS sequence"/>
</dbReference>
<dbReference type="GO" id="GO:0006633">
    <property type="term" value="P:fatty acid biosynthetic process"/>
    <property type="evidence" value="ECO:0007669"/>
    <property type="project" value="UniProtKB-UniRule"/>
</dbReference>
<evidence type="ECO:0000256" key="7">
    <source>
        <dbReference type="ARBA" id="ARBA00023160"/>
    </source>
</evidence>
<keyword evidence="1 8" id="KW-0444">Lipid biosynthesis</keyword>
<name>A0A4Q9GVK7_9BURK</name>
<dbReference type="EMBL" id="SIXI01000008">
    <property type="protein sequence ID" value="TBO27906.1"/>
    <property type="molecule type" value="Genomic_DNA"/>
</dbReference>
<gene>
    <name evidence="8 10" type="primary">acpS</name>
    <name evidence="10" type="ORF">EYS42_15845</name>
</gene>
<evidence type="ECO:0000256" key="5">
    <source>
        <dbReference type="ARBA" id="ARBA00022842"/>
    </source>
</evidence>
<keyword evidence="2 8" id="KW-0808">Transferase</keyword>
<keyword evidence="4 8" id="KW-0276">Fatty acid metabolism</keyword>
<dbReference type="GO" id="GO:0008897">
    <property type="term" value="F:holo-[acyl-carrier-protein] synthase activity"/>
    <property type="evidence" value="ECO:0007669"/>
    <property type="project" value="UniProtKB-UniRule"/>
</dbReference>
<keyword evidence="5 8" id="KW-0460">Magnesium</keyword>
<dbReference type="NCBIfam" id="TIGR00516">
    <property type="entry name" value="acpS"/>
    <property type="match status" value="1"/>
</dbReference>
<keyword evidence="11" id="KW-1185">Reference proteome</keyword>
<feature type="binding site" evidence="8">
    <location>
        <position position="82"/>
    </location>
    <ligand>
        <name>Mg(2+)</name>
        <dbReference type="ChEBI" id="CHEBI:18420"/>
    </ligand>
</feature>
<dbReference type="InterPro" id="IPR002582">
    <property type="entry name" value="ACPS"/>
</dbReference>
<evidence type="ECO:0000256" key="1">
    <source>
        <dbReference type="ARBA" id="ARBA00022516"/>
    </source>
</evidence>
<dbReference type="InterPro" id="IPR037143">
    <property type="entry name" value="4-PPantetheinyl_Trfase_dom_sf"/>
</dbReference>
<comment type="subcellular location">
    <subcellularLocation>
        <location evidence="8">Cytoplasm</location>
    </subcellularLocation>
</comment>
<accession>A0A4Q9GVK7</accession>
<dbReference type="HAMAP" id="MF_00101">
    <property type="entry name" value="AcpS"/>
    <property type="match status" value="1"/>
</dbReference>
<evidence type="ECO:0000259" key="9">
    <source>
        <dbReference type="Pfam" id="PF01648"/>
    </source>
</evidence>
<proteinExistence type="inferred from homology"/>
<dbReference type="InterPro" id="IPR008278">
    <property type="entry name" value="4-PPantetheinyl_Trfase_dom"/>
</dbReference>
<evidence type="ECO:0000256" key="3">
    <source>
        <dbReference type="ARBA" id="ARBA00022723"/>
    </source>
</evidence>
<dbReference type="NCBIfam" id="TIGR00556">
    <property type="entry name" value="pantethn_trn"/>
    <property type="match status" value="1"/>
</dbReference>
<comment type="catalytic activity">
    <reaction evidence="8">
        <text>apo-[ACP] + CoA = holo-[ACP] + adenosine 3',5'-bisphosphate + H(+)</text>
        <dbReference type="Rhea" id="RHEA:12068"/>
        <dbReference type="Rhea" id="RHEA-COMP:9685"/>
        <dbReference type="Rhea" id="RHEA-COMP:9690"/>
        <dbReference type="ChEBI" id="CHEBI:15378"/>
        <dbReference type="ChEBI" id="CHEBI:29999"/>
        <dbReference type="ChEBI" id="CHEBI:57287"/>
        <dbReference type="ChEBI" id="CHEBI:58343"/>
        <dbReference type="ChEBI" id="CHEBI:64479"/>
        <dbReference type="EC" id="2.7.8.7"/>
    </reaction>
</comment>
<feature type="binding site" evidence="8">
    <location>
        <position position="32"/>
    </location>
    <ligand>
        <name>Mg(2+)</name>
        <dbReference type="ChEBI" id="CHEBI:18420"/>
    </ligand>
</feature>
<keyword evidence="7 8" id="KW-0275">Fatty acid biosynthesis</keyword>
<evidence type="ECO:0000313" key="11">
    <source>
        <dbReference type="Proteomes" id="UP000292120"/>
    </source>
</evidence>
<evidence type="ECO:0000313" key="10">
    <source>
        <dbReference type="EMBL" id="TBO27906.1"/>
    </source>
</evidence>
<dbReference type="GO" id="GO:0000287">
    <property type="term" value="F:magnesium ion binding"/>
    <property type="evidence" value="ECO:0007669"/>
    <property type="project" value="UniProtKB-UniRule"/>
</dbReference>
<comment type="caution">
    <text evidence="10">The sequence shown here is derived from an EMBL/GenBank/DDBJ whole genome shotgun (WGS) entry which is preliminary data.</text>
</comment>
<feature type="domain" description="4'-phosphopantetheinyl transferase" evidence="9">
    <location>
        <begin position="28"/>
        <end position="144"/>
    </location>
</feature>
<dbReference type="AlphaFoldDB" id="A0A4Q9GVK7"/>
<dbReference type="RefSeq" id="WP_130969176.1">
    <property type="nucleotide sequence ID" value="NZ_SIXI01000008.1"/>
</dbReference>
<keyword evidence="6 8" id="KW-0443">Lipid metabolism</keyword>
<dbReference type="Gene3D" id="3.90.470.20">
    <property type="entry name" value="4'-phosphopantetheinyl transferase domain"/>
    <property type="match status" value="1"/>
</dbReference>
<dbReference type="InterPro" id="IPR004568">
    <property type="entry name" value="Ppantetheine-prot_Trfase_dom"/>
</dbReference>
<evidence type="ECO:0000256" key="8">
    <source>
        <dbReference type="HAMAP-Rule" id="MF_00101"/>
    </source>
</evidence>